<reference evidence="6" key="1">
    <citation type="journal article" date="2019" name="Int. J. Syst. Evol. Microbiol.">
        <title>The Global Catalogue of Microorganisms (GCM) 10K type strain sequencing project: providing services to taxonomists for standard genome sequencing and annotation.</title>
        <authorList>
            <consortium name="The Broad Institute Genomics Platform"/>
            <consortium name="The Broad Institute Genome Sequencing Center for Infectious Disease"/>
            <person name="Wu L."/>
            <person name="Ma J."/>
        </authorList>
    </citation>
    <scope>NUCLEOTIDE SEQUENCE [LARGE SCALE GENOMIC DNA]</scope>
    <source>
        <strain evidence="6">JCM 31920</strain>
    </source>
</reference>
<organism evidence="5 6">
    <name type="scientific">Ravibacter arvi</name>
    <dbReference type="NCBI Taxonomy" id="2051041"/>
    <lineage>
        <taxon>Bacteria</taxon>
        <taxon>Pseudomonadati</taxon>
        <taxon>Bacteroidota</taxon>
        <taxon>Cytophagia</taxon>
        <taxon>Cytophagales</taxon>
        <taxon>Spirosomataceae</taxon>
        <taxon>Ravibacter</taxon>
    </lineage>
</organism>
<evidence type="ECO:0000259" key="4">
    <source>
        <dbReference type="Pfam" id="PF00881"/>
    </source>
</evidence>
<dbReference type="InterPro" id="IPR033878">
    <property type="entry name" value="NfsB-like"/>
</dbReference>
<dbReference type="Proteomes" id="UP001501508">
    <property type="component" value="Unassembled WGS sequence"/>
</dbReference>
<keyword evidence="2" id="KW-0521">NADP</keyword>
<feature type="domain" description="Nitroreductase" evidence="4">
    <location>
        <begin position="9"/>
        <end position="173"/>
    </location>
</feature>
<dbReference type="CDD" id="cd02149">
    <property type="entry name" value="NfsB-like"/>
    <property type="match status" value="1"/>
</dbReference>
<keyword evidence="6" id="KW-1185">Reference proteome</keyword>
<dbReference type="SUPFAM" id="SSF55469">
    <property type="entry name" value="FMN-dependent nitroreductase-like"/>
    <property type="match status" value="1"/>
</dbReference>
<evidence type="ECO:0000313" key="6">
    <source>
        <dbReference type="Proteomes" id="UP001501508"/>
    </source>
</evidence>
<dbReference type="Gene3D" id="3.40.109.10">
    <property type="entry name" value="NADH Oxidase"/>
    <property type="match status" value="1"/>
</dbReference>
<gene>
    <name evidence="5" type="ORF">GCM10023091_08910</name>
</gene>
<dbReference type="InterPro" id="IPR029479">
    <property type="entry name" value="Nitroreductase"/>
</dbReference>
<evidence type="ECO:0000256" key="3">
    <source>
        <dbReference type="ARBA" id="ARBA00023002"/>
    </source>
</evidence>
<dbReference type="EMBL" id="BAABEY010000011">
    <property type="protein sequence ID" value="GAA4434262.1"/>
    <property type="molecule type" value="Genomic_DNA"/>
</dbReference>
<comment type="similarity">
    <text evidence="1">Belongs to the nitroreductase family.</text>
</comment>
<evidence type="ECO:0000313" key="5">
    <source>
        <dbReference type="EMBL" id="GAA4434262.1"/>
    </source>
</evidence>
<protein>
    <submittedName>
        <fullName evidence="5">Oxygen-insensitive NAD(P)H-dependent nitroreductase NfsB</fullName>
    </submittedName>
</protein>
<evidence type="ECO:0000256" key="2">
    <source>
        <dbReference type="ARBA" id="ARBA00022857"/>
    </source>
</evidence>
<keyword evidence="3" id="KW-0560">Oxidoreductase</keyword>
<dbReference type="PANTHER" id="PTHR43673">
    <property type="entry name" value="NAD(P)H NITROREDUCTASE YDGI-RELATED"/>
    <property type="match status" value="1"/>
</dbReference>
<comment type="caution">
    <text evidence="5">The sequence shown here is derived from an EMBL/GenBank/DDBJ whole genome shotgun (WGS) entry which is preliminary data.</text>
</comment>
<dbReference type="Pfam" id="PF00881">
    <property type="entry name" value="Nitroreductase"/>
    <property type="match status" value="1"/>
</dbReference>
<dbReference type="RefSeq" id="WP_345026865.1">
    <property type="nucleotide sequence ID" value="NZ_BAABEY010000011.1"/>
</dbReference>
<sequence>MRFLDLANTRYATKKYANGKRISAELIDELKQIIRLSPSSINSQPWRFSFVEDTRTKAALAEVSYFNAQKIKDASHLVVFSVVKQVAHFENNLLLQLPEGSQAYYNNFIKNQPEADKKAWLSRQVYLSLGFFLGASASLGVDSTPMEGIQPDAYADILGLEDFEPLVAVALGYRDTDDANQPEMKPKTRRNAEDVIESVV</sequence>
<dbReference type="InterPro" id="IPR000415">
    <property type="entry name" value="Nitroreductase-like"/>
</dbReference>
<accession>A0ABP8LTP2</accession>
<evidence type="ECO:0000256" key="1">
    <source>
        <dbReference type="ARBA" id="ARBA00007118"/>
    </source>
</evidence>
<proteinExistence type="inferred from homology"/>
<dbReference type="PANTHER" id="PTHR43673:SF10">
    <property type="entry name" value="NADH DEHYDROGENASE_NAD(P)H NITROREDUCTASE XCC3605-RELATED"/>
    <property type="match status" value="1"/>
</dbReference>
<name>A0ABP8LTP2_9BACT</name>